<comment type="caution">
    <text evidence="8">The sequence shown here is derived from an EMBL/GenBank/DDBJ whole genome shotgun (WGS) entry which is preliminary data.</text>
</comment>
<dbReference type="InterPro" id="IPR013762">
    <property type="entry name" value="Integrase-like_cat_sf"/>
</dbReference>
<dbReference type="Pfam" id="PF00589">
    <property type="entry name" value="Phage_integrase"/>
    <property type="match status" value="1"/>
</dbReference>
<keyword evidence="3 5" id="KW-0238">DNA-binding</keyword>
<dbReference type="RefSeq" id="WP_390299994.1">
    <property type="nucleotide sequence ID" value="NZ_JBHULI010000022.1"/>
</dbReference>
<evidence type="ECO:0000313" key="9">
    <source>
        <dbReference type="Proteomes" id="UP001597460"/>
    </source>
</evidence>
<dbReference type="InterPro" id="IPR002104">
    <property type="entry name" value="Integrase_catalytic"/>
</dbReference>
<dbReference type="InterPro" id="IPR044068">
    <property type="entry name" value="CB"/>
</dbReference>
<dbReference type="SUPFAM" id="SSF56349">
    <property type="entry name" value="DNA breaking-rejoining enzymes"/>
    <property type="match status" value="1"/>
</dbReference>
<keyword evidence="9" id="KW-1185">Reference proteome</keyword>
<sequence length="392" mass="45860">MAFLIKRGKYYYVNFYSEELGKKNVRKSLGTRHKDVAQKMVTELEKLDSLGKINPFSKGFNPKKVLQRNTSEETTDCNTVSESIELFYKSKNHLSPATIGAYQRALDHFVELNELSDVHPTNVLSYHFENVIFKKGITSATRHYYFRHFRSWWKFLLKKNIVEKDYFPALKQDLPRIRENTRPKMISEEELGILFKKFDEELSRKQDLPEFDPNLVQYWFKPIVALYFYGGLRKHEAAFDPELSYSGLKGENLIYEDGELSYISLPPTKGRKERLIPIINELKEELDAYLKIRGKLSPSDYLFIYTGGNTKGQPVRGMRVYREFKRYCKEAGIPTSRTLHGMRHQAVTTWIEKGFHTAEASYMAGHSNQKVTEKYTHLTVKRLKEKMNAIKS</sequence>
<evidence type="ECO:0000313" key="8">
    <source>
        <dbReference type="EMBL" id="MFD2531979.1"/>
    </source>
</evidence>
<dbReference type="PROSITE" id="PS51900">
    <property type="entry name" value="CB"/>
    <property type="match status" value="1"/>
</dbReference>
<keyword evidence="4" id="KW-0233">DNA recombination</keyword>
<dbReference type="PANTHER" id="PTHR30349:SF41">
    <property type="entry name" value="INTEGRASE_RECOMBINASE PROTEIN MJ0367-RELATED"/>
    <property type="match status" value="1"/>
</dbReference>
<name>A0ABW5JK23_9BACT</name>
<dbReference type="InterPro" id="IPR050090">
    <property type="entry name" value="Tyrosine_recombinase_XerCD"/>
</dbReference>
<dbReference type="InterPro" id="IPR011010">
    <property type="entry name" value="DNA_brk_join_enz"/>
</dbReference>
<accession>A0ABW5JK23</accession>
<dbReference type="PANTHER" id="PTHR30349">
    <property type="entry name" value="PHAGE INTEGRASE-RELATED"/>
    <property type="match status" value="1"/>
</dbReference>
<keyword evidence="2" id="KW-0229">DNA integration</keyword>
<evidence type="ECO:0000256" key="5">
    <source>
        <dbReference type="PROSITE-ProRule" id="PRU01248"/>
    </source>
</evidence>
<evidence type="ECO:0000259" key="7">
    <source>
        <dbReference type="PROSITE" id="PS51900"/>
    </source>
</evidence>
<dbReference type="Gene3D" id="1.10.150.130">
    <property type="match status" value="1"/>
</dbReference>
<evidence type="ECO:0000256" key="4">
    <source>
        <dbReference type="ARBA" id="ARBA00023172"/>
    </source>
</evidence>
<feature type="domain" description="Tyr recombinase" evidence="6">
    <location>
        <begin position="181"/>
        <end position="388"/>
    </location>
</feature>
<feature type="domain" description="Core-binding (CB)" evidence="7">
    <location>
        <begin position="78"/>
        <end position="157"/>
    </location>
</feature>
<organism evidence="8 9">
    <name type="scientific">Gracilimonas halophila</name>
    <dbReference type="NCBI Taxonomy" id="1834464"/>
    <lineage>
        <taxon>Bacteria</taxon>
        <taxon>Pseudomonadati</taxon>
        <taxon>Balneolota</taxon>
        <taxon>Balneolia</taxon>
        <taxon>Balneolales</taxon>
        <taxon>Balneolaceae</taxon>
        <taxon>Gracilimonas</taxon>
    </lineage>
</organism>
<dbReference type="EMBL" id="JBHULI010000022">
    <property type="protein sequence ID" value="MFD2531979.1"/>
    <property type="molecule type" value="Genomic_DNA"/>
</dbReference>
<dbReference type="Proteomes" id="UP001597460">
    <property type="component" value="Unassembled WGS sequence"/>
</dbReference>
<protein>
    <submittedName>
        <fullName evidence="8">Tyrosine-type recombinase/integrase</fullName>
    </submittedName>
</protein>
<gene>
    <name evidence="8" type="ORF">ACFSVN_05945</name>
</gene>
<evidence type="ECO:0000256" key="1">
    <source>
        <dbReference type="ARBA" id="ARBA00008857"/>
    </source>
</evidence>
<dbReference type="Gene3D" id="1.10.443.10">
    <property type="entry name" value="Intergrase catalytic core"/>
    <property type="match status" value="1"/>
</dbReference>
<evidence type="ECO:0000256" key="3">
    <source>
        <dbReference type="ARBA" id="ARBA00023125"/>
    </source>
</evidence>
<dbReference type="InterPro" id="IPR010998">
    <property type="entry name" value="Integrase_recombinase_N"/>
</dbReference>
<reference evidence="9" key="1">
    <citation type="journal article" date="2019" name="Int. J. Syst. Evol. Microbiol.">
        <title>The Global Catalogue of Microorganisms (GCM) 10K type strain sequencing project: providing services to taxonomists for standard genome sequencing and annotation.</title>
        <authorList>
            <consortium name="The Broad Institute Genomics Platform"/>
            <consortium name="The Broad Institute Genome Sequencing Center for Infectious Disease"/>
            <person name="Wu L."/>
            <person name="Ma J."/>
        </authorList>
    </citation>
    <scope>NUCLEOTIDE SEQUENCE [LARGE SCALE GENOMIC DNA]</scope>
    <source>
        <strain evidence="9">KCTC 52042</strain>
    </source>
</reference>
<evidence type="ECO:0000259" key="6">
    <source>
        <dbReference type="PROSITE" id="PS51898"/>
    </source>
</evidence>
<comment type="similarity">
    <text evidence="1">Belongs to the 'phage' integrase family.</text>
</comment>
<dbReference type="PROSITE" id="PS51898">
    <property type="entry name" value="TYR_RECOMBINASE"/>
    <property type="match status" value="1"/>
</dbReference>
<dbReference type="CDD" id="cd00397">
    <property type="entry name" value="DNA_BRE_C"/>
    <property type="match status" value="1"/>
</dbReference>
<proteinExistence type="inferred from homology"/>
<evidence type="ECO:0000256" key="2">
    <source>
        <dbReference type="ARBA" id="ARBA00022908"/>
    </source>
</evidence>